<comment type="catalytic activity">
    <reaction evidence="10">
        <text>a very-long-chain acyl-CoA + malonyl-CoA + H(+) = a very-long-chain 3-oxoacyl-CoA + CO2 + CoA</text>
        <dbReference type="Rhea" id="RHEA:32727"/>
        <dbReference type="ChEBI" id="CHEBI:15378"/>
        <dbReference type="ChEBI" id="CHEBI:16526"/>
        <dbReference type="ChEBI" id="CHEBI:57287"/>
        <dbReference type="ChEBI" id="CHEBI:57384"/>
        <dbReference type="ChEBI" id="CHEBI:90725"/>
        <dbReference type="ChEBI" id="CHEBI:90736"/>
        <dbReference type="EC" id="2.3.1.199"/>
    </reaction>
</comment>
<evidence type="ECO:0000256" key="2">
    <source>
        <dbReference type="ARBA" id="ARBA00022516"/>
    </source>
</evidence>
<evidence type="ECO:0000256" key="9">
    <source>
        <dbReference type="ARBA" id="ARBA00023160"/>
    </source>
</evidence>
<evidence type="ECO:0000256" key="4">
    <source>
        <dbReference type="ARBA" id="ARBA00022692"/>
    </source>
</evidence>
<comment type="subcellular location">
    <subcellularLocation>
        <location evidence="1">Membrane</location>
        <topology evidence="1">Multi-pass membrane protein</topology>
    </subcellularLocation>
</comment>
<keyword evidence="5 10" id="KW-0276">Fatty acid metabolism</keyword>
<dbReference type="GO" id="GO:0009922">
    <property type="term" value="F:fatty acid elongase activity"/>
    <property type="evidence" value="ECO:0007669"/>
    <property type="project" value="UniProtKB-EC"/>
</dbReference>
<feature type="region of interest" description="Disordered" evidence="11">
    <location>
        <begin position="290"/>
        <end position="312"/>
    </location>
</feature>
<evidence type="ECO:0000256" key="1">
    <source>
        <dbReference type="ARBA" id="ARBA00004141"/>
    </source>
</evidence>
<dbReference type="OrthoDB" id="434092at2759"/>
<accession>A0A7R9A3I0</accession>
<gene>
    <name evidence="12" type="ORF">DSTB1V02_LOCUS1911</name>
</gene>
<feature type="transmembrane region" description="Helical" evidence="10">
    <location>
        <begin position="70"/>
        <end position="95"/>
    </location>
</feature>
<dbReference type="EMBL" id="CAJPEV010000196">
    <property type="protein sequence ID" value="CAG0882178.1"/>
    <property type="molecule type" value="Genomic_DNA"/>
</dbReference>
<dbReference type="GO" id="GO:0019367">
    <property type="term" value="P:fatty acid elongation, saturated fatty acid"/>
    <property type="evidence" value="ECO:0007669"/>
    <property type="project" value="TreeGrafter"/>
</dbReference>
<evidence type="ECO:0000313" key="13">
    <source>
        <dbReference type="Proteomes" id="UP000677054"/>
    </source>
</evidence>
<keyword evidence="2 10" id="KW-0444">Lipid biosynthesis</keyword>
<dbReference type="GO" id="GO:0042761">
    <property type="term" value="P:very long-chain fatty acid biosynthetic process"/>
    <property type="evidence" value="ECO:0007669"/>
    <property type="project" value="TreeGrafter"/>
</dbReference>
<dbReference type="InterPro" id="IPR002076">
    <property type="entry name" value="ELO_fam"/>
</dbReference>
<dbReference type="PANTHER" id="PTHR11157">
    <property type="entry name" value="FATTY ACID ACYL TRANSFERASE-RELATED"/>
    <property type="match status" value="1"/>
</dbReference>
<dbReference type="Proteomes" id="UP000677054">
    <property type="component" value="Unassembled WGS sequence"/>
</dbReference>
<keyword evidence="9 10" id="KW-0275">Fatty acid biosynthesis</keyword>
<dbReference type="PANTHER" id="PTHR11157:SF12">
    <property type="entry name" value="ELONGATION OF VERY LONG CHAIN FATTY ACIDS PROTEIN 4"/>
    <property type="match status" value="1"/>
</dbReference>
<dbReference type="Pfam" id="PF01151">
    <property type="entry name" value="ELO"/>
    <property type="match status" value="1"/>
</dbReference>
<dbReference type="GO" id="GO:0030148">
    <property type="term" value="P:sphingolipid biosynthetic process"/>
    <property type="evidence" value="ECO:0007669"/>
    <property type="project" value="TreeGrafter"/>
</dbReference>
<dbReference type="EMBL" id="LR899713">
    <property type="protein sequence ID" value="CAD7241935.1"/>
    <property type="molecule type" value="Genomic_DNA"/>
</dbReference>
<evidence type="ECO:0000256" key="5">
    <source>
        <dbReference type="ARBA" id="ARBA00022832"/>
    </source>
</evidence>
<feature type="transmembrane region" description="Helical" evidence="10">
    <location>
        <begin position="38"/>
        <end position="58"/>
    </location>
</feature>
<dbReference type="GO" id="GO:0005789">
    <property type="term" value="C:endoplasmic reticulum membrane"/>
    <property type="evidence" value="ECO:0007669"/>
    <property type="project" value="TreeGrafter"/>
</dbReference>
<feature type="transmembrane region" description="Helical" evidence="10">
    <location>
        <begin position="237"/>
        <end position="257"/>
    </location>
</feature>
<keyword evidence="7 10" id="KW-0443">Lipid metabolism</keyword>
<dbReference type="EC" id="2.3.1.199" evidence="10"/>
<evidence type="ECO:0000256" key="6">
    <source>
        <dbReference type="ARBA" id="ARBA00022989"/>
    </source>
</evidence>
<proteinExistence type="inferred from homology"/>
<dbReference type="GO" id="GO:0034626">
    <property type="term" value="P:fatty acid elongation, polyunsaturated fatty acid"/>
    <property type="evidence" value="ECO:0007669"/>
    <property type="project" value="TreeGrafter"/>
</dbReference>
<keyword evidence="8 10" id="KW-0472">Membrane</keyword>
<keyword evidence="3 10" id="KW-0808">Transferase</keyword>
<keyword evidence="4 10" id="KW-0812">Transmembrane</keyword>
<keyword evidence="13" id="KW-1185">Reference proteome</keyword>
<feature type="transmembrane region" description="Helical" evidence="10">
    <location>
        <begin position="211"/>
        <end position="231"/>
    </location>
</feature>
<protein>
    <recommendedName>
        <fullName evidence="10">Elongation of very long chain fatty acids protein</fullName>
        <ecNumber evidence="10">2.3.1.199</ecNumber>
    </recommendedName>
    <alternativeName>
        <fullName evidence="10">Very-long-chain 3-oxoacyl-CoA synthase</fullName>
    </alternativeName>
</protein>
<name>A0A7R9A3I0_9CRUS</name>
<evidence type="ECO:0000256" key="11">
    <source>
        <dbReference type="SAM" id="MobiDB-lite"/>
    </source>
</evidence>
<organism evidence="12">
    <name type="scientific">Darwinula stevensoni</name>
    <dbReference type="NCBI Taxonomy" id="69355"/>
    <lineage>
        <taxon>Eukaryota</taxon>
        <taxon>Metazoa</taxon>
        <taxon>Ecdysozoa</taxon>
        <taxon>Arthropoda</taxon>
        <taxon>Crustacea</taxon>
        <taxon>Oligostraca</taxon>
        <taxon>Ostracoda</taxon>
        <taxon>Podocopa</taxon>
        <taxon>Podocopida</taxon>
        <taxon>Darwinulocopina</taxon>
        <taxon>Darwinuloidea</taxon>
        <taxon>Darwinulidae</taxon>
        <taxon>Darwinula</taxon>
    </lineage>
</organism>
<evidence type="ECO:0000256" key="7">
    <source>
        <dbReference type="ARBA" id="ARBA00023098"/>
    </source>
</evidence>
<feature type="transmembrane region" description="Helical" evidence="10">
    <location>
        <begin position="150"/>
        <end position="168"/>
    </location>
</feature>
<sequence>MEFGGSGGLLHQIIERYKWVQTLADERVVDWPLMTSPLAALMITMGYFLIVVVGPKAMTHFKPLPVAKLLFPYNISVACLNLYIAVEGLHLVWLLKYNWVCEPVRYTIDPLEMRVAAVLWWYLISKLIEFCDTIFIIIRKKVEHLTPLHIYHHSTMFFLCWIGVRYVAGGSAVQCALVNSLVHVFMYIYYAIASLGHTWKQFLWWKRYITILQMVQFIMGVVMGTNALIRGCAFPVWMQYMLVLYAFSFLLLFCNFYRRAYIIQPKKEKGEDTQENAVIKFPGIDTINGLQPPQKRHRHPPRNQNASLHPIH</sequence>
<feature type="compositionally biased region" description="Polar residues" evidence="11">
    <location>
        <begin position="303"/>
        <end position="312"/>
    </location>
</feature>
<evidence type="ECO:0000256" key="8">
    <source>
        <dbReference type="ARBA" id="ARBA00023136"/>
    </source>
</evidence>
<feature type="transmembrane region" description="Helical" evidence="10">
    <location>
        <begin position="115"/>
        <end position="138"/>
    </location>
</feature>
<dbReference type="GO" id="GO:0034625">
    <property type="term" value="P:fatty acid elongation, monounsaturated fatty acid"/>
    <property type="evidence" value="ECO:0007669"/>
    <property type="project" value="TreeGrafter"/>
</dbReference>
<dbReference type="AlphaFoldDB" id="A0A7R9A3I0"/>
<evidence type="ECO:0000313" key="12">
    <source>
        <dbReference type="EMBL" id="CAD7241935.1"/>
    </source>
</evidence>
<keyword evidence="6 10" id="KW-1133">Transmembrane helix</keyword>
<feature type="transmembrane region" description="Helical" evidence="10">
    <location>
        <begin position="180"/>
        <end position="199"/>
    </location>
</feature>
<evidence type="ECO:0000256" key="3">
    <source>
        <dbReference type="ARBA" id="ARBA00022679"/>
    </source>
</evidence>
<comment type="similarity">
    <text evidence="10">Belongs to the ELO family.</text>
</comment>
<evidence type="ECO:0000256" key="10">
    <source>
        <dbReference type="RuleBase" id="RU361115"/>
    </source>
</evidence>
<reference evidence="12" key="1">
    <citation type="submission" date="2020-11" db="EMBL/GenBank/DDBJ databases">
        <authorList>
            <person name="Tran Van P."/>
        </authorList>
    </citation>
    <scope>NUCLEOTIDE SEQUENCE</scope>
</reference>